<organism evidence="1 2">
    <name type="scientific">Actinoplanes auranticolor</name>
    <dbReference type="NCBI Taxonomy" id="47988"/>
    <lineage>
        <taxon>Bacteria</taxon>
        <taxon>Bacillati</taxon>
        <taxon>Actinomycetota</taxon>
        <taxon>Actinomycetes</taxon>
        <taxon>Micromonosporales</taxon>
        <taxon>Micromonosporaceae</taxon>
        <taxon>Actinoplanes</taxon>
    </lineage>
</organism>
<accession>A0A919SHX6</accession>
<protein>
    <recommendedName>
        <fullName evidence="3">DUF4034 domain-containing protein</fullName>
    </recommendedName>
</protein>
<gene>
    <name evidence="1" type="ORF">Aau02nite_49980</name>
</gene>
<reference evidence="1" key="1">
    <citation type="submission" date="2021-03" db="EMBL/GenBank/DDBJ databases">
        <title>Whole genome shotgun sequence of Actinoplanes auranticolor NBRC 12245.</title>
        <authorList>
            <person name="Komaki H."/>
            <person name="Tamura T."/>
        </authorList>
    </citation>
    <scope>NUCLEOTIDE SEQUENCE</scope>
    <source>
        <strain evidence="1">NBRC 12245</strain>
    </source>
</reference>
<evidence type="ECO:0000313" key="2">
    <source>
        <dbReference type="Proteomes" id="UP000681340"/>
    </source>
</evidence>
<dbReference type="Proteomes" id="UP000681340">
    <property type="component" value="Unassembled WGS sequence"/>
</dbReference>
<dbReference type="AlphaFoldDB" id="A0A919SHX6"/>
<sequence length="346" mass="39688">MITTVWRLLTRQIDTNPAQDDAALREACTQARYGTDDGPARQIVIGSRSDYDRRARYVRVMAESTAGGLGSRIDRSTGRVDTEAAWTDRWAARCPTDPDAQLVRARSLMERAWEVRGGGWASGVRPEQWAEFRRLLQRAGEANDRAMQLAPQDPTPWVNRLHLMIDRSASREDVEETWRELTRRDPWHRDGHQLMLTYLCRKWSGSHEQMFSFARSVAAAAPVGSPLHVLPVRAAAEWALWEQERESPRRTAAEIGERWRQDPVMQSDLDNALARWFRQPANRHADWLHDVNFLAYGLARSGRDADAAPVFASIGKYLTSIPWSWYGHERGDVFFIRARSRARRLA</sequence>
<dbReference type="SUPFAM" id="SSF48439">
    <property type="entry name" value="Protein prenylyltransferase"/>
    <property type="match status" value="1"/>
</dbReference>
<name>A0A919SHX6_9ACTN</name>
<evidence type="ECO:0008006" key="3">
    <source>
        <dbReference type="Google" id="ProtNLM"/>
    </source>
</evidence>
<proteinExistence type="predicted"/>
<dbReference type="EMBL" id="BOQL01000040">
    <property type="protein sequence ID" value="GIM72230.1"/>
    <property type="molecule type" value="Genomic_DNA"/>
</dbReference>
<evidence type="ECO:0000313" key="1">
    <source>
        <dbReference type="EMBL" id="GIM72230.1"/>
    </source>
</evidence>
<comment type="caution">
    <text evidence="1">The sequence shown here is derived from an EMBL/GenBank/DDBJ whole genome shotgun (WGS) entry which is preliminary data.</text>
</comment>
<dbReference type="RefSeq" id="WP_212990959.1">
    <property type="nucleotide sequence ID" value="NZ_BAABEA010000037.1"/>
</dbReference>
<keyword evidence="2" id="KW-1185">Reference proteome</keyword>